<evidence type="ECO:0000313" key="3">
    <source>
        <dbReference type="EMBL" id="MCW0345904.1"/>
    </source>
</evidence>
<organism evidence="3 4">
    <name type="scientific">Pantoea ananas</name>
    <name type="common">Erwinia uredovora</name>
    <dbReference type="NCBI Taxonomy" id="553"/>
    <lineage>
        <taxon>Bacteria</taxon>
        <taxon>Pseudomonadati</taxon>
        <taxon>Pseudomonadota</taxon>
        <taxon>Gammaproteobacteria</taxon>
        <taxon>Enterobacterales</taxon>
        <taxon>Erwiniaceae</taxon>
        <taxon>Pantoea</taxon>
    </lineage>
</organism>
<evidence type="ECO:0000256" key="1">
    <source>
        <dbReference type="SAM" id="MobiDB-lite"/>
    </source>
</evidence>
<evidence type="ECO:0000313" key="4">
    <source>
        <dbReference type="Proteomes" id="UP001208888"/>
    </source>
</evidence>
<dbReference type="RefSeq" id="WP_264272204.1">
    <property type="nucleotide sequence ID" value="NZ_JANFVX010000020.1"/>
</dbReference>
<keyword evidence="2" id="KW-1133">Transmembrane helix</keyword>
<protein>
    <submittedName>
        <fullName evidence="3">Uncharacterized protein</fullName>
    </submittedName>
</protein>
<feature type="transmembrane region" description="Helical" evidence="2">
    <location>
        <begin position="74"/>
        <end position="93"/>
    </location>
</feature>
<dbReference type="EMBL" id="JANFVX010000020">
    <property type="protein sequence ID" value="MCW0345904.1"/>
    <property type="molecule type" value="Genomic_DNA"/>
</dbReference>
<name>A0AAJ1D247_PANAN</name>
<evidence type="ECO:0000256" key="2">
    <source>
        <dbReference type="SAM" id="Phobius"/>
    </source>
</evidence>
<proteinExistence type="predicted"/>
<reference evidence="3" key="1">
    <citation type="submission" date="2022-06" db="EMBL/GenBank/DDBJ databases">
        <title>Dynamics of rice microbiomes reveals core vertical transmitted seed endophytes.</title>
        <authorList>
            <person name="Liao K."/>
            <person name="Zhang X."/>
        </authorList>
    </citation>
    <scope>NUCLEOTIDE SEQUENCE</scope>
    <source>
        <strain evidence="3">JT1-17</strain>
    </source>
</reference>
<sequence length="256" mass="29326">MNARDFESFAEPEPSKKNGTAKRERVCKKELRRNVFLTWSLIYSVFFCSWLGFFSVCTDISDGYVDVSVVSVRSILLTTFVLLLLPIIYYLGVFKTLREGSYFTAQPSDGIIFKLWSRKAYRVGRYYVGLKLHAIVGNEMWGKVISKLFKFVKDESHKRGCPIIIRSHILMVPRFRKQLTKHLDSADMIYSVSTGLPLQSSVKLKWITASVVALTGKIPTMYAHEAEIVVFPSNRIHLMPTFPDGTSKQFKRFTAL</sequence>
<gene>
    <name evidence="3" type="ORF">NB703_003997</name>
</gene>
<dbReference type="AlphaFoldDB" id="A0AAJ1D247"/>
<comment type="caution">
    <text evidence="3">The sequence shown here is derived from an EMBL/GenBank/DDBJ whole genome shotgun (WGS) entry which is preliminary data.</text>
</comment>
<keyword evidence="2" id="KW-0812">Transmembrane</keyword>
<accession>A0AAJ1D247</accession>
<dbReference type="Proteomes" id="UP001208888">
    <property type="component" value="Unassembled WGS sequence"/>
</dbReference>
<feature type="region of interest" description="Disordered" evidence="1">
    <location>
        <begin position="1"/>
        <end position="21"/>
    </location>
</feature>
<feature type="transmembrane region" description="Helical" evidence="2">
    <location>
        <begin position="35"/>
        <end position="54"/>
    </location>
</feature>
<keyword evidence="2" id="KW-0472">Membrane</keyword>